<dbReference type="GO" id="GO:0051131">
    <property type="term" value="P:chaperone-mediated protein complex assembly"/>
    <property type="evidence" value="ECO:0007669"/>
    <property type="project" value="TreeGrafter"/>
</dbReference>
<name>A0A835P8D8_VANPL</name>
<dbReference type="PANTHER" id="PTHR43718:SF2">
    <property type="entry name" value="LON PROTEASE HOMOLOG, MITOCHONDRIAL"/>
    <property type="match status" value="1"/>
</dbReference>
<dbReference type="Gene3D" id="1.20.5.5270">
    <property type="match status" value="1"/>
</dbReference>
<evidence type="ECO:0000259" key="1">
    <source>
        <dbReference type="PROSITE" id="PS51787"/>
    </source>
</evidence>
<dbReference type="InterPro" id="IPR027065">
    <property type="entry name" value="Lon_Prtase"/>
</dbReference>
<comment type="caution">
    <text evidence="2">The sequence shown here is derived from an EMBL/GenBank/DDBJ whole genome shotgun (WGS) entry which is preliminary data.</text>
</comment>
<dbReference type="InterPro" id="IPR003111">
    <property type="entry name" value="Lon_prtase_N"/>
</dbReference>
<dbReference type="GO" id="GO:0004252">
    <property type="term" value="F:serine-type endopeptidase activity"/>
    <property type="evidence" value="ECO:0007669"/>
    <property type="project" value="InterPro"/>
</dbReference>
<dbReference type="Proteomes" id="UP000639772">
    <property type="component" value="Unassembled WGS sequence"/>
</dbReference>
<dbReference type="PROSITE" id="PS51787">
    <property type="entry name" value="LON_N"/>
    <property type="match status" value="1"/>
</dbReference>
<dbReference type="FunFam" id="1.20.5.5270:FF:000001">
    <property type="entry name" value="Lon protease homolog, mitochondrial"/>
    <property type="match status" value="1"/>
</dbReference>
<dbReference type="GO" id="GO:0003697">
    <property type="term" value="F:single-stranded DNA binding"/>
    <property type="evidence" value="ECO:0007669"/>
    <property type="project" value="TreeGrafter"/>
</dbReference>
<reference evidence="2 3" key="1">
    <citation type="journal article" date="2020" name="Nat. Food">
        <title>A phased Vanilla planifolia genome enables genetic improvement of flavour and production.</title>
        <authorList>
            <person name="Hasing T."/>
            <person name="Tang H."/>
            <person name="Brym M."/>
            <person name="Khazi F."/>
            <person name="Huang T."/>
            <person name="Chambers A.H."/>
        </authorList>
    </citation>
    <scope>NUCLEOTIDE SEQUENCE [LARGE SCALE GENOMIC DNA]</scope>
    <source>
        <tissue evidence="2">Leaf</tissue>
    </source>
</reference>
<dbReference type="GO" id="GO:0006515">
    <property type="term" value="P:protein quality control for misfolded or incompletely synthesized proteins"/>
    <property type="evidence" value="ECO:0007669"/>
    <property type="project" value="TreeGrafter"/>
</dbReference>
<dbReference type="GO" id="GO:0007005">
    <property type="term" value="P:mitochondrion organization"/>
    <property type="evidence" value="ECO:0007669"/>
    <property type="project" value="TreeGrafter"/>
</dbReference>
<dbReference type="PANTHER" id="PTHR43718">
    <property type="entry name" value="LON PROTEASE"/>
    <property type="match status" value="1"/>
</dbReference>
<dbReference type="GO" id="GO:0005759">
    <property type="term" value="C:mitochondrial matrix"/>
    <property type="evidence" value="ECO:0007669"/>
    <property type="project" value="TreeGrafter"/>
</dbReference>
<evidence type="ECO:0000313" key="3">
    <source>
        <dbReference type="Proteomes" id="UP000639772"/>
    </source>
</evidence>
<feature type="non-terminal residue" evidence="2">
    <location>
        <position position="1"/>
    </location>
</feature>
<sequence>GGVAEAALKTRWRLKLLRRQSTPRWVRRREASSAIIATNPRPEDHLSVIAVPLPHRPLFPGFYMPVSIKISSIQGNEVYLLGHRRLRITEMVDEDPLTVKVDHLKENPYNKDDDVIKATYFEVISTLRDVLKISSIWREYAKTYSRFIGEFTYGRLADFGAALSMANKLLCQQVLEELDVHRRLKLTLELIKKEIEITKIQESIAKAIEEKISGEQRRYLLNEQLKAIKKELGLETDDKTALSEKGLNQKRERCPPHVLQVIDEELTKLQLLEASSSEFNVTRNYLDWLTALPWGDYSDENFDVHRAQEILDEDHYGLSDVKERILEFIAVGKLRAPHMVSNDVLH</sequence>
<dbReference type="SMART" id="SM00464">
    <property type="entry name" value="LON"/>
    <property type="match status" value="1"/>
</dbReference>
<dbReference type="EMBL" id="JADCNM010000238">
    <property type="protein sequence ID" value="KAG0448925.1"/>
    <property type="molecule type" value="Genomic_DNA"/>
</dbReference>
<evidence type="ECO:0000313" key="2">
    <source>
        <dbReference type="EMBL" id="KAG0448925.1"/>
    </source>
</evidence>
<gene>
    <name evidence="2" type="ORF">HPP92_027563</name>
</gene>
<protein>
    <recommendedName>
        <fullName evidence="1">Lon N-terminal domain-containing protein</fullName>
    </recommendedName>
</protein>
<organism evidence="2 3">
    <name type="scientific">Vanilla planifolia</name>
    <name type="common">Vanilla</name>
    <dbReference type="NCBI Taxonomy" id="51239"/>
    <lineage>
        <taxon>Eukaryota</taxon>
        <taxon>Viridiplantae</taxon>
        <taxon>Streptophyta</taxon>
        <taxon>Embryophyta</taxon>
        <taxon>Tracheophyta</taxon>
        <taxon>Spermatophyta</taxon>
        <taxon>Magnoliopsida</taxon>
        <taxon>Liliopsida</taxon>
        <taxon>Asparagales</taxon>
        <taxon>Orchidaceae</taxon>
        <taxon>Vanilloideae</taxon>
        <taxon>Vanilleae</taxon>
        <taxon>Vanilla</taxon>
    </lineage>
</organism>
<dbReference type="Gene3D" id="1.20.58.1480">
    <property type="match status" value="1"/>
</dbReference>
<feature type="domain" description="Lon N-terminal" evidence="1">
    <location>
        <begin position="1"/>
        <end position="195"/>
    </location>
</feature>
<dbReference type="GO" id="GO:0004176">
    <property type="term" value="F:ATP-dependent peptidase activity"/>
    <property type="evidence" value="ECO:0007669"/>
    <property type="project" value="InterPro"/>
</dbReference>
<dbReference type="GO" id="GO:0005524">
    <property type="term" value="F:ATP binding"/>
    <property type="evidence" value="ECO:0007669"/>
    <property type="project" value="InterPro"/>
</dbReference>
<dbReference type="AlphaFoldDB" id="A0A835P8D8"/>
<proteinExistence type="predicted"/>
<dbReference type="Pfam" id="PF02190">
    <property type="entry name" value="LON_substr_bdg"/>
    <property type="match status" value="1"/>
</dbReference>
<dbReference type="OrthoDB" id="2411602at2759"/>
<accession>A0A835P8D8</accession>